<dbReference type="KEGG" id="dps:DP0011"/>
<keyword evidence="2" id="KW-1185">Reference proteome</keyword>
<reference evidence="2" key="1">
    <citation type="journal article" date="2004" name="Environ. Microbiol.">
        <title>The genome of Desulfotalea psychrophila, a sulfate-reducing bacterium from permanently cold Arctic sediments.</title>
        <authorList>
            <person name="Rabus R."/>
            <person name="Ruepp A."/>
            <person name="Frickey T."/>
            <person name="Rattei T."/>
            <person name="Fartmann B."/>
            <person name="Stark M."/>
            <person name="Bauer M."/>
            <person name="Zibat A."/>
            <person name="Lombardot T."/>
            <person name="Becker I."/>
            <person name="Amann J."/>
            <person name="Gellner K."/>
            <person name="Teeling H."/>
            <person name="Leuschner W.D."/>
            <person name="Gloeckner F.-O."/>
            <person name="Lupas A.N."/>
            <person name="Amann R."/>
            <person name="Klenk H.-P."/>
        </authorList>
    </citation>
    <scope>NUCLEOTIDE SEQUENCE [LARGE SCALE GENOMIC DNA]</scope>
    <source>
        <strain evidence="2">DSM 12343 / LSv54</strain>
    </source>
</reference>
<dbReference type="eggNOG" id="ENOG5033SRC">
    <property type="taxonomic scope" value="Bacteria"/>
</dbReference>
<accession>Q6ASC3</accession>
<dbReference type="AlphaFoldDB" id="Q6ASC3"/>
<dbReference type="STRING" id="177439.DP0011"/>
<organism evidence="1 2">
    <name type="scientific">Desulfotalea psychrophila (strain LSv54 / DSM 12343)</name>
    <dbReference type="NCBI Taxonomy" id="177439"/>
    <lineage>
        <taxon>Bacteria</taxon>
        <taxon>Pseudomonadati</taxon>
        <taxon>Thermodesulfobacteriota</taxon>
        <taxon>Desulfobulbia</taxon>
        <taxon>Desulfobulbales</taxon>
        <taxon>Desulfocapsaceae</taxon>
        <taxon>Desulfotalea</taxon>
    </lineage>
</organism>
<dbReference type="Proteomes" id="UP000000602">
    <property type="component" value="Chromosome"/>
</dbReference>
<evidence type="ECO:0000313" key="1">
    <source>
        <dbReference type="EMBL" id="CAG34740.1"/>
    </source>
</evidence>
<dbReference type="EMBL" id="CR522870">
    <property type="protein sequence ID" value="CAG34740.1"/>
    <property type="molecule type" value="Genomic_DNA"/>
</dbReference>
<dbReference type="HOGENOM" id="CLU_634187_0_0_7"/>
<proteinExistence type="predicted"/>
<protein>
    <submittedName>
        <fullName evidence="1">Uncharacterized protein</fullName>
    </submittedName>
</protein>
<evidence type="ECO:0000313" key="2">
    <source>
        <dbReference type="Proteomes" id="UP000000602"/>
    </source>
</evidence>
<name>Q6ASC3_DESPS</name>
<sequence>MLNCPHQNNSPLKGQSMSAISEDSVFTSLKQEGPLAVPKSVVIDKTFSPESRLWVKNICTSSTHITKYRALRSQIFALLNISHFKEIEALIKTPQCQQEKSQRAYSLLANMFDMQGSNREIEARVNEYARTADAVVNSLKEKILAPYTAYIATTNEIAVVNNPIELILIMFNDRYHRKARFEARRKLVLMSLAGSIDQRERETKIEDKFSKFLNFLNCYVWSKKQKIGEHDIAFLHSIHREDNFSCSSVKVISPKELKNYSTGKGIKQTLLKRRRFTVRDKDIPIHVSVRKKPPEAKVLKLLRKNQKNPAVAVDDELGLMAVLDSMADIKTFQNHLTQSAAEANSFLALENISDSLSENSLYRSHAIGSSNKTPMMKFFARLGGMRVEFIIHTNKSWLNYMYQKDVAHDEYEVKRFFDSGVAELLFPRKIFHLDHGKIRNEMIQLFRQHIEGE</sequence>
<gene>
    <name evidence="1" type="ordered locus">DP0011</name>
</gene>